<feature type="domain" description="DUF7924" evidence="2">
    <location>
        <begin position="72"/>
        <end position="269"/>
    </location>
</feature>
<evidence type="ECO:0000259" key="2">
    <source>
        <dbReference type="Pfam" id="PF25545"/>
    </source>
</evidence>
<dbReference type="OrthoDB" id="5336565at2759"/>
<evidence type="ECO:0000256" key="1">
    <source>
        <dbReference type="SAM" id="MobiDB-lite"/>
    </source>
</evidence>
<name>G2WXN6_VERDV</name>
<evidence type="ECO:0000313" key="3">
    <source>
        <dbReference type="EMBL" id="EGY20844.1"/>
    </source>
</evidence>
<dbReference type="AlphaFoldDB" id="G2WXN6"/>
<accession>G2WXN6</accession>
<dbReference type="HOGENOM" id="CLU_023878_2_0_1"/>
<dbReference type="OMA" id="GARIMHA"/>
<dbReference type="RefSeq" id="XP_009651316.1">
    <property type="nucleotide sequence ID" value="XM_009653021.1"/>
</dbReference>
<dbReference type="eggNOG" id="ENOG502SJYB">
    <property type="taxonomic scope" value="Eukaryota"/>
</dbReference>
<feature type="region of interest" description="Disordered" evidence="1">
    <location>
        <begin position="360"/>
        <end position="395"/>
    </location>
</feature>
<protein>
    <recommendedName>
        <fullName evidence="2">DUF7924 domain-containing protein</fullName>
    </recommendedName>
</protein>
<feature type="compositionally biased region" description="Acidic residues" evidence="1">
    <location>
        <begin position="301"/>
        <end position="310"/>
    </location>
</feature>
<sequence length="510" mass="54761">MSSSKSSPSGGSKSTNPPSTVPTSVTNKSKRSTPYNRDFEQHLTDHGVHATSSLSPSKFSDGAFEAFQENNARAKDEDDVLANVIPVILGPNQTIHLSARNTIFGNLEQLTDGTIAPAKPDIYYGTYPEELSRPARNELARHIIPSSMQDKPMAPNFFVEVKGPDGSVAVATRQARYDGAVGSRGMHSLQNYGREEPQYDGRTYTFSSTYHNGQLQMYAHHLTAPTIEGGPPEYHMSQVKAFALTNDRDTFVQGATAFRNARDVAKQHRDDFIRAANAKPPQQTVTAPQGDPISTIQSLLDDESSDEFVDCTDSPLPDTHGESVAGATNVDECIQAYALPELGDSATSFTSSFMSGFTAGSAKRSRQPLSPDSKFAARSPPSKSRALPGISRRTHKPPVIGLSSTADVAEHLWPCFDNDVLYASCLSGVLGPYSLADSPARGVVSRINATDPAVGMMDRVLPGVSGISDRHTGRLRQISEITFSAASDVGNFSPTTITDPNLPTHGGFVV</sequence>
<dbReference type="InParanoid" id="G2WXN6"/>
<dbReference type="EMBL" id="DS572698">
    <property type="protein sequence ID" value="EGY20844.1"/>
    <property type="molecule type" value="Genomic_DNA"/>
</dbReference>
<reference evidence="3 4" key="1">
    <citation type="submission" date="2008-03" db="EMBL/GenBank/DDBJ databases">
        <title>The Genome Sequence of Verticillium dahliae VdLs.17.</title>
        <authorList>
            <consortium name="The Broad Institute Genome Sequencing Platform"/>
            <person name="Ma L.-J.J."/>
            <person name="Klosterman S.J."/>
            <person name="Subbarao K."/>
            <person name="Dobinson K."/>
            <person name="Veronese P."/>
            <person name="Kang S."/>
            <person name="Gold S.E."/>
            <person name="Young S."/>
            <person name="Jaffe D."/>
            <person name="Gnerre S."/>
            <person name="Berlin A."/>
            <person name="Heiman D."/>
            <person name="Hepburn T."/>
            <person name="Sykes S."/>
            <person name="Alvarado L."/>
            <person name="Kodira C.D."/>
            <person name="Lander E."/>
            <person name="Galagan J."/>
            <person name="Nusbaum C."/>
            <person name="Birren B."/>
        </authorList>
    </citation>
    <scope>NUCLEOTIDE SEQUENCE [LARGE SCALE GENOMIC DNA]</scope>
    <source>
        <strain evidence="4">VdLs.17 / ATCC MYA-4575 / FGSC 10137</strain>
    </source>
</reference>
<feature type="region of interest" description="Disordered" evidence="1">
    <location>
        <begin position="301"/>
        <end position="324"/>
    </location>
</feature>
<dbReference type="InterPro" id="IPR057684">
    <property type="entry name" value="DUF7924"/>
</dbReference>
<dbReference type="Pfam" id="PF25545">
    <property type="entry name" value="DUF7924"/>
    <property type="match status" value="1"/>
</dbReference>
<gene>
    <name evidence="3" type="ORF">VDAG_02368</name>
</gene>
<dbReference type="Proteomes" id="UP000001611">
    <property type="component" value="Chromosome 3"/>
</dbReference>
<feature type="compositionally biased region" description="Basic and acidic residues" evidence="1">
    <location>
        <begin position="37"/>
        <end position="48"/>
    </location>
</feature>
<feature type="compositionally biased region" description="Low complexity" evidence="1">
    <location>
        <begin position="1"/>
        <end position="27"/>
    </location>
</feature>
<keyword evidence="4" id="KW-1185">Reference proteome</keyword>
<dbReference type="KEGG" id="vda:VDAG_02368"/>
<organism evidence="3 4">
    <name type="scientific">Verticillium dahliae (strain VdLs.17 / ATCC MYA-4575 / FGSC 10137)</name>
    <name type="common">Verticillium wilt</name>
    <dbReference type="NCBI Taxonomy" id="498257"/>
    <lineage>
        <taxon>Eukaryota</taxon>
        <taxon>Fungi</taxon>
        <taxon>Dikarya</taxon>
        <taxon>Ascomycota</taxon>
        <taxon>Pezizomycotina</taxon>
        <taxon>Sordariomycetes</taxon>
        <taxon>Hypocreomycetidae</taxon>
        <taxon>Glomerellales</taxon>
        <taxon>Plectosphaerellaceae</taxon>
        <taxon>Verticillium</taxon>
    </lineage>
</organism>
<feature type="region of interest" description="Disordered" evidence="1">
    <location>
        <begin position="1"/>
        <end position="54"/>
    </location>
</feature>
<dbReference type="STRING" id="498257.G2WXN6"/>
<evidence type="ECO:0000313" key="4">
    <source>
        <dbReference type="Proteomes" id="UP000001611"/>
    </source>
</evidence>
<dbReference type="GeneID" id="20703831"/>
<proteinExistence type="predicted"/>